<organism evidence="6 7">
    <name type="scientific">Datura stramonium</name>
    <name type="common">Jimsonweed</name>
    <name type="synonym">Common thornapple</name>
    <dbReference type="NCBI Taxonomy" id="4076"/>
    <lineage>
        <taxon>Eukaryota</taxon>
        <taxon>Viridiplantae</taxon>
        <taxon>Streptophyta</taxon>
        <taxon>Embryophyta</taxon>
        <taxon>Tracheophyta</taxon>
        <taxon>Spermatophyta</taxon>
        <taxon>Magnoliopsida</taxon>
        <taxon>eudicotyledons</taxon>
        <taxon>Gunneridae</taxon>
        <taxon>Pentapetalae</taxon>
        <taxon>asterids</taxon>
        <taxon>lamiids</taxon>
        <taxon>Solanales</taxon>
        <taxon>Solanaceae</taxon>
        <taxon>Solanoideae</taxon>
        <taxon>Datureae</taxon>
        <taxon>Datura</taxon>
    </lineage>
</organism>
<reference evidence="6 7" key="1">
    <citation type="journal article" date="2021" name="BMC Genomics">
        <title>Datura genome reveals duplications of psychoactive alkaloid biosynthetic genes and high mutation rate following tissue culture.</title>
        <authorList>
            <person name="Rajewski A."/>
            <person name="Carter-House D."/>
            <person name="Stajich J."/>
            <person name="Litt A."/>
        </authorList>
    </citation>
    <scope>NUCLEOTIDE SEQUENCE [LARGE SCALE GENOMIC DNA]</scope>
    <source>
        <strain evidence="6">AR-01</strain>
    </source>
</reference>
<dbReference type="PROSITE" id="PS01095">
    <property type="entry name" value="GH18_1"/>
    <property type="match status" value="1"/>
</dbReference>
<dbReference type="InterPro" id="IPR001579">
    <property type="entry name" value="Glyco_hydro_18_chit_AS"/>
</dbReference>
<feature type="domain" description="GH18" evidence="5">
    <location>
        <begin position="9"/>
        <end position="350"/>
    </location>
</feature>
<dbReference type="Proteomes" id="UP000823775">
    <property type="component" value="Unassembled WGS sequence"/>
</dbReference>
<dbReference type="EMBL" id="JACEIK010000638">
    <property type="protein sequence ID" value="MCD7460171.1"/>
    <property type="molecule type" value="Genomic_DNA"/>
</dbReference>
<sequence length="350" mass="39852">MASSSSKISIKGVKWPEWSCDEFPASTIETSLFTHIYYAFLNPSHETYKFEISDQTAEKLKAFTSTLHSNKPTVNVLLSIGGWGVVGELAETYARMASSSSSRWDFINSSIKVARDYNFDGIDFDWEFPKNQAEMDQLGCLFHEWRAMIDTDAKGRTPLSLSASAFYRPECYDHDQLYPIESMNKNLDYINLMCYNYYGSWDTKTTGNHAALFNRKCKEISTSYGIESWIEKGAQKSKLIMGLPLFGRTFKLKDRNNHGIGDPAIGVGPGKDGYLPYKEIVNFNSSRNATVIYDENSQSTYSYVDSHWIGYDDERSIKKKLEFAKEKELGGYFFFAIGFDEHWQLSKAGA</sequence>
<dbReference type="SMART" id="SM00636">
    <property type="entry name" value="Glyco_18"/>
    <property type="match status" value="1"/>
</dbReference>
<dbReference type="InterPro" id="IPR017853">
    <property type="entry name" value="GH"/>
</dbReference>
<dbReference type="SUPFAM" id="SSF54556">
    <property type="entry name" value="Chitinase insertion domain"/>
    <property type="match status" value="1"/>
</dbReference>
<comment type="caution">
    <text evidence="6">The sequence shown here is derived from an EMBL/GenBank/DDBJ whole genome shotgun (WGS) entry which is preliminary data.</text>
</comment>
<dbReference type="Pfam" id="PF00704">
    <property type="entry name" value="Glyco_hydro_18"/>
    <property type="match status" value="1"/>
</dbReference>
<dbReference type="PANTHER" id="PTHR11177">
    <property type="entry name" value="CHITINASE"/>
    <property type="match status" value="1"/>
</dbReference>
<keyword evidence="2 3" id="KW-0326">Glycosidase</keyword>
<dbReference type="Gene3D" id="3.10.50.10">
    <property type="match status" value="1"/>
</dbReference>
<dbReference type="InterPro" id="IPR050314">
    <property type="entry name" value="Glycosyl_Hydrlase_18"/>
</dbReference>
<accession>A0ABS8SMT8</accession>
<evidence type="ECO:0000256" key="4">
    <source>
        <dbReference type="RuleBase" id="RU004453"/>
    </source>
</evidence>
<dbReference type="InterPro" id="IPR001223">
    <property type="entry name" value="Glyco_hydro18_cat"/>
</dbReference>
<keyword evidence="7" id="KW-1185">Reference proteome</keyword>
<comment type="similarity">
    <text evidence="4">Belongs to the glycosyl hydrolase 18 family.</text>
</comment>
<dbReference type="InterPro" id="IPR029070">
    <property type="entry name" value="Chitinase_insertion_sf"/>
</dbReference>
<evidence type="ECO:0000313" key="7">
    <source>
        <dbReference type="Proteomes" id="UP000823775"/>
    </source>
</evidence>
<dbReference type="SUPFAM" id="SSF51445">
    <property type="entry name" value="(Trans)glycosidases"/>
    <property type="match status" value="1"/>
</dbReference>
<evidence type="ECO:0000256" key="1">
    <source>
        <dbReference type="ARBA" id="ARBA00022801"/>
    </source>
</evidence>
<dbReference type="InterPro" id="IPR011583">
    <property type="entry name" value="Chitinase_II/V-like_cat"/>
</dbReference>
<protein>
    <recommendedName>
        <fullName evidence="5">GH18 domain-containing protein</fullName>
    </recommendedName>
</protein>
<evidence type="ECO:0000256" key="3">
    <source>
        <dbReference type="RuleBase" id="RU000489"/>
    </source>
</evidence>
<evidence type="ECO:0000256" key="2">
    <source>
        <dbReference type="ARBA" id="ARBA00023295"/>
    </source>
</evidence>
<dbReference type="Gene3D" id="3.20.20.80">
    <property type="entry name" value="Glycosidases"/>
    <property type="match status" value="1"/>
</dbReference>
<name>A0ABS8SMT8_DATST</name>
<evidence type="ECO:0000313" key="6">
    <source>
        <dbReference type="EMBL" id="MCD7460171.1"/>
    </source>
</evidence>
<evidence type="ECO:0000259" key="5">
    <source>
        <dbReference type="PROSITE" id="PS51910"/>
    </source>
</evidence>
<gene>
    <name evidence="6" type="ORF">HAX54_042980</name>
</gene>
<dbReference type="PROSITE" id="PS51910">
    <property type="entry name" value="GH18_2"/>
    <property type="match status" value="1"/>
</dbReference>
<dbReference type="PANTHER" id="PTHR11177:SF396">
    <property type="entry name" value="NOD FACTOR HYDROLASE PROTEIN 1"/>
    <property type="match status" value="1"/>
</dbReference>
<proteinExistence type="inferred from homology"/>
<keyword evidence="1 3" id="KW-0378">Hydrolase</keyword>